<name>A0A1X9SMZ0_9BACT</name>
<dbReference type="Gene3D" id="3.10.290.10">
    <property type="entry name" value="RNA-binding S4 domain"/>
    <property type="match status" value="1"/>
</dbReference>
<dbReference type="GO" id="GO:0003723">
    <property type="term" value="F:RNA binding"/>
    <property type="evidence" value="ECO:0007669"/>
    <property type="project" value="UniProtKB-KW"/>
</dbReference>
<dbReference type="EMBL" id="CP015578">
    <property type="protein sequence ID" value="ARQ97617.1"/>
    <property type="molecule type" value="Genomic_DNA"/>
</dbReference>
<evidence type="ECO:0000259" key="4">
    <source>
        <dbReference type="SMART" id="SM00363"/>
    </source>
</evidence>
<organism evidence="5 6">
    <name type="scientific">Campylobacter lanienae NCTC 13004</name>
    <dbReference type="NCBI Taxonomy" id="1031753"/>
    <lineage>
        <taxon>Bacteria</taxon>
        <taxon>Pseudomonadati</taxon>
        <taxon>Campylobacterota</taxon>
        <taxon>Epsilonproteobacteria</taxon>
        <taxon>Campylobacterales</taxon>
        <taxon>Campylobacteraceae</taxon>
        <taxon>Campylobacter</taxon>
    </lineage>
</organism>
<gene>
    <name evidence="5" type="primary">tlyA</name>
    <name evidence="5" type="ORF">CLAN_0872</name>
</gene>
<dbReference type="EC" id="2.1.1.226" evidence="5"/>
<dbReference type="AlphaFoldDB" id="A0A1X9SMZ0"/>
<keyword evidence="1 3" id="KW-0694">RNA-binding</keyword>
<dbReference type="InterPro" id="IPR047048">
    <property type="entry name" value="TlyA"/>
</dbReference>
<accession>A0A1X9SMZ0</accession>
<dbReference type="SMART" id="SM00363">
    <property type="entry name" value="S4"/>
    <property type="match status" value="1"/>
</dbReference>
<dbReference type="Pfam" id="PF01728">
    <property type="entry name" value="FtsJ"/>
    <property type="match status" value="1"/>
</dbReference>
<dbReference type="PROSITE" id="PS50889">
    <property type="entry name" value="S4"/>
    <property type="match status" value="1"/>
</dbReference>
<dbReference type="NCBIfam" id="TIGR00478">
    <property type="entry name" value="tly"/>
    <property type="match status" value="1"/>
</dbReference>
<dbReference type="EC" id="2.1.1.227" evidence="5"/>
<evidence type="ECO:0000256" key="2">
    <source>
        <dbReference type="ARBA" id="ARBA00029460"/>
    </source>
</evidence>
<dbReference type="GO" id="GO:0032259">
    <property type="term" value="P:methylation"/>
    <property type="evidence" value="ECO:0007669"/>
    <property type="project" value="UniProtKB-KW"/>
</dbReference>
<dbReference type="CDD" id="cd02440">
    <property type="entry name" value="AdoMet_MTases"/>
    <property type="match status" value="1"/>
</dbReference>
<dbReference type="Proteomes" id="UP000202031">
    <property type="component" value="Chromosome"/>
</dbReference>
<comment type="similarity">
    <text evidence="2">Belongs to the TlyA family.</text>
</comment>
<evidence type="ECO:0000313" key="5">
    <source>
        <dbReference type="EMBL" id="ARQ97617.1"/>
    </source>
</evidence>
<dbReference type="InterPro" id="IPR002942">
    <property type="entry name" value="S4_RNA-bd"/>
</dbReference>
<sequence>MRADIAVANRLNISRNRAAQLISNGAVLASSKVINKPSQEIESSDIIEIKTQIYVSRAALKLAGFLDEINLDLSGKTALDIGSSTGGFVQILLENGIKEVVALDVGNMQLSPNLRDDSRVIVQENTDIRDFESGDKFDIITADVSFISLLHIISHIDRLALSDIILLFKPQFEVGKDAKRTKNGVVKDEKAINKAMIKFESECLALGWKLIYKSNSQIKGKEGNIELFYHFKK</sequence>
<evidence type="ECO:0000256" key="1">
    <source>
        <dbReference type="ARBA" id="ARBA00022884"/>
    </source>
</evidence>
<dbReference type="PANTHER" id="PTHR32319:SF0">
    <property type="entry name" value="BACTERIAL HEMOLYSIN-LIKE PROTEIN"/>
    <property type="match status" value="1"/>
</dbReference>
<dbReference type="KEGG" id="clx:CLAN_0872"/>
<dbReference type="Gene3D" id="3.40.50.150">
    <property type="entry name" value="Vaccinia Virus protein VP39"/>
    <property type="match status" value="1"/>
</dbReference>
<dbReference type="RefSeq" id="WP_100590681.1">
    <property type="nucleotide sequence ID" value="NZ_CP015578.1"/>
</dbReference>
<evidence type="ECO:0000256" key="3">
    <source>
        <dbReference type="PROSITE-ProRule" id="PRU00182"/>
    </source>
</evidence>
<keyword evidence="5" id="KW-0808">Transferase</keyword>
<dbReference type="CDD" id="cd00165">
    <property type="entry name" value="S4"/>
    <property type="match status" value="1"/>
</dbReference>
<dbReference type="InterPro" id="IPR036986">
    <property type="entry name" value="S4_RNA-bd_sf"/>
</dbReference>
<evidence type="ECO:0000313" key="6">
    <source>
        <dbReference type="Proteomes" id="UP000202031"/>
    </source>
</evidence>
<dbReference type="Pfam" id="PF01479">
    <property type="entry name" value="S4"/>
    <property type="match status" value="1"/>
</dbReference>
<proteinExistence type="inferred from homology"/>
<protein>
    <submittedName>
        <fullName evidence="5">16S/23S rRNA (Cytidine-2'-O)-methyltransferase</fullName>
        <ecNumber evidence="5">2.1.1.226</ecNumber>
        <ecNumber evidence="5">2.1.1.227</ecNumber>
    </submittedName>
</protein>
<dbReference type="SUPFAM" id="SSF55174">
    <property type="entry name" value="Alpha-L RNA-binding motif"/>
    <property type="match status" value="1"/>
</dbReference>
<dbReference type="GO" id="GO:0008168">
    <property type="term" value="F:methyltransferase activity"/>
    <property type="evidence" value="ECO:0007669"/>
    <property type="project" value="UniProtKB-KW"/>
</dbReference>
<dbReference type="InterPro" id="IPR002877">
    <property type="entry name" value="RNA_MeTrfase_FtsJ_dom"/>
</dbReference>
<dbReference type="GeneID" id="46921345"/>
<dbReference type="SUPFAM" id="SSF53335">
    <property type="entry name" value="S-adenosyl-L-methionine-dependent methyltransferases"/>
    <property type="match status" value="1"/>
</dbReference>
<feature type="domain" description="RNA-binding S4" evidence="4">
    <location>
        <begin position="1"/>
        <end position="63"/>
    </location>
</feature>
<keyword evidence="5" id="KW-0489">Methyltransferase</keyword>
<reference evidence="6" key="2">
    <citation type="journal article" date="2017" name="Genome Biol. Evol.">
        <title>Comparative genomic analysis identifies a Campylobacter clade deficient in selenium metabolism.</title>
        <authorList>
            <person name="Miller W.G."/>
            <person name="Yee E."/>
            <person name="Lopes B.S."/>
            <person name="Chapman M.H."/>
            <person name="Huynh S."/>
            <person name="Bono J.L."/>
            <person name="Parker C.T."/>
            <person name="Strachan N.J.C."/>
            <person name="Forbes K.J."/>
        </authorList>
    </citation>
    <scope>NUCLEOTIDE SEQUENCE [LARGE SCALE GENOMIC DNA]</scope>
    <source>
        <strain evidence="6">NCTC 13004</strain>
    </source>
</reference>
<reference evidence="6" key="1">
    <citation type="journal article" date="2017" name="Genome Biol. Evol.">
        <title>Comparative Genomic Analysis Identifies a Campylobacter Clade Deficient in Selenium Metabolism.</title>
        <authorList>
            <person name="Miller W.G."/>
            <person name="Yee E."/>
            <person name="Lopes B.S."/>
            <person name="Chapman M.H."/>
            <person name="Huynh S."/>
            <person name="Bono J.L."/>
            <person name="Parker C.T."/>
            <person name="Strachan N.J.C."/>
            <person name="Forbes K.J."/>
        </authorList>
    </citation>
    <scope>NUCLEOTIDE SEQUENCE [LARGE SCALE GENOMIC DNA]</scope>
    <source>
        <strain evidence="6">NCTC 13004</strain>
    </source>
</reference>
<dbReference type="InterPro" id="IPR004538">
    <property type="entry name" value="Hemolysin_A/TlyA"/>
</dbReference>
<dbReference type="PANTHER" id="PTHR32319">
    <property type="entry name" value="BACTERIAL HEMOLYSIN-LIKE PROTEIN"/>
    <property type="match status" value="1"/>
</dbReference>
<dbReference type="InterPro" id="IPR029063">
    <property type="entry name" value="SAM-dependent_MTases_sf"/>
</dbReference>